<dbReference type="OMA" id="YATQSHN"/>
<dbReference type="CTD" id="20250786"/>
<feature type="region of interest" description="Disordered" evidence="1">
    <location>
        <begin position="154"/>
        <end position="213"/>
    </location>
</feature>
<gene>
    <name evidence="2" type="ORF">LOTGIDRAFT_238549</name>
</gene>
<feature type="compositionally biased region" description="Polar residues" evidence="1">
    <location>
        <begin position="1062"/>
        <end position="1075"/>
    </location>
</feature>
<dbReference type="HOGENOM" id="CLU_007256_0_0_1"/>
<dbReference type="PANTHER" id="PTHR12697:SF20">
    <property type="entry name" value="HEAT REPEAT-CONTAINING PROTEIN 4"/>
    <property type="match status" value="1"/>
</dbReference>
<reference evidence="2 3" key="1">
    <citation type="journal article" date="2013" name="Nature">
        <title>Insights into bilaterian evolution from three spiralian genomes.</title>
        <authorList>
            <person name="Simakov O."/>
            <person name="Marletaz F."/>
            <person name="Cho S.J."/>
            <person name="Edsinger-Gonzales E."/>
            <person name="Havlak P."/>
            <person name="Hellsten U."/>
            <person name="Kuo D.H."/>
            <person name="Larsson T."/>
            <person name="Lv J."/>
            <person name="Arendt D."/>
            <person name="Savage R."/>
            <person name="Osoegawa K."/>
            <person name="de Jong P."/>
            <person name="Grimwood J."/>
            <person name="Chapman J.A."/>
            <person name="Shapiro H."/>
            <person name="Aerts A."/>
            <person name="Otillar R.P."/>
            <person name="Terry A.Y."/>
            <person name="Boore J.L."/>
            <person name="Grigoriev I.V."/>
            <person name="Lindberg D.R."/>
            <person name="Seaver E.C."/>
            <person name="Weisblat D.A."/>
            <person name="Putnam N.H."/>
            <person name="Rokhsar D.S."/>
        </authorList>
    </citation>
    <scope>NUCLEOTIDE SEQUENCE [LARGE SCALE GENOMIC DNA]</scope>
</reference>
<evidence type="ECO:0000256" key="1">
    <source>
        <dbReference type="SAM" id="MobiDB-lite"/>
    </source>
</evidence>
<dbReference type="AlphaFoldDB" id="V4AZA5"/>
<evidence type="ECO:0000313" key="2">
    <source>
        <dbReference type="EMBL" id="ESP00441.1"/>
    </source>
</evidence>
<accession>V4AZA5</accession>
<feature type="region of interest" description="Disordered" evidence="1">
    <location>
        <begin position="1039"/>
        <end position="1123"/>
    </location>
</feature>
<dbReference type="KEGG" id="lgi:LOTGIDRAFT_238549"/>
<organism evidence="2 3">
    <name type="scientific">Lottia gigantea</name>
    <name type="common">Giant owl limpet</name>
    <dbReference type="NCBI Taxonomy" id="225164"/>
    <lineage>
        <taxon>Eukaryota</taxon>
        <taxon>Metazoa</taxon>
        <taxon>Spiralia</taxon>
        <taxon>Lophotrochozoa</taxon>
        <taxon>Mollusca</taxon>
        <taxon>Gastropoda</taxon>
        <taxon>Patellogastropoda</taxon>
        <taxon>Lottioidea</taxon>
        <taxon>Lottiidae</taxon>
        <taxon>Lottia</taxon>
    </lineage>
</organism>
<feature type="region of interest" description="Disordered" evidence="1">
    <location>
        <begin position="306"/>
        <end position="331"/>
    </location>
</feature>
<feature type="compositionally biased region" description="Basic and acidic residues" evidence="1">
    <location>
        <begin position="197"/>
        <end position="213"/>
    </location>
</feature>
<dbReference type="SUPFAM" id="SSF48371">
    <property type="entry name" value="ARM repeat"/>
    <property type="match status" value="1"/>
</dbReference>
<keyword evidence="3" id="KW-1185">Reference proteome</keyword>
<dbReference type="Gene3D" id="1.25.10.10">
    <property type="entry name" value="Leucine-rich Repeat Variant"/>
    <property type="match status" value="2"/>
</dbReference>
<proteinExistence type="predicted"/>
<dbReference type="GO" id="GO:0019135">
    <property type="term" value="F:deoxyhypusine monooxygenase activity"/>
    <property type="evidence" value="ECO:0007669"/>
    <property type="project" value="TreeGrafter"/>
</dbReference>
<feature type="compositionally biased region" description="Polar residues" evidence="1">
    <location>
        <begin position="164"/>
        <end position="173"/>
    </location>
</feature>
<dbReference type="InterPro" id="IPR011989">
    <property type="entry name" value="ARM-like"/>
</dbReference>
<dbReference type="GeneID" id="20250786"/>
<dbReference type="InterPro" id="IPR016024">
    <property type="entry name" value="ARM-type_fold"/>
</dbReference>
<evidence type="ECO:0008006" key="4">
    <source>
        <dbReference type="Google" id="ProtNLM"/>
    </source>
</evidence>
<sequence>MEGVSAPLHFPCAAHVKMPQIGSDESDITVVKSNVLHHNSMSSIQRSQYSDMGEKQVLLRPFGKTYIKDICGDLSFTEDVVRDRCFHMLPYSDKYFYEALDVSSLIPKQPKRNILIGRHNTSGSDKRHMPCIPTKTQYLKPLRKKISDKALEMHQEAVEKQRSESQASLNTLDSQDDPVFLTEVDDKQSKSTKLPKINKDKHVELSHEAEEGNEKKHDWDAYLMSIISPLTANWIVHQKMTGVGGVTSEKEELSKLLEGWYGKPEHTDLIRDDISDTDPVTTPTAEKHKKKVWKKEESILLEKVLQNNEEEPKARDPYSDNNEAPFYRQPVGFRKQKKKIEKEELGAINSTARDIEVKTYKPPPPPTLRDYFNPKAGETLIQTDNVFEREWLTGNEQVYQGESDSQQIVMANQNKYIKQLQIAYPDVEKWCPRNEENQEDTEQFIIPSKGARRWKSLPKPVDDTRDVLKCLPPGTEPVPVIPSDAKTKKVKQQNPALSQIIDEWRSKWQLSGQFADSNPHDLLRDMADIQPHVRLKAIATVAKSTEYKAPEEDGILLEYQDQQIDAVSRLPEFLFDALNCLLEDKHEQVKKAAAVTLYTLNKPSDKAEAVLRELLLSESPSDRWTAAQCLAHFGVCDSDVAGEVITQLLATEDSIKHEQCKQLLAKMSASTTLIHSMVAEQLNSSSWRHRVIACKIFPALDGTINKDIANKLAHLMWKDWHVEVRKVAAQTLGKTGHGRSVHDDLKEKIQGSDERLKQEAISRIGHLGIMTAKLLPVILDCFDDEYNSVRMEVCITCGNLMIQDQQVIDKLLYLATFDTVWKVKALAMQALGKIGVSSPAIKECLTWALRYEKEGGVRAEACHTLTTLEYTGDDFIEILQERLLVEEEAIVRNEISKALNLLGISSSDDIDTVAQIKCEVRKLCDQGTIASMILSNDKNEEKQRNMSRMIYQAKQEIQKLFSRTNTYLRMNSKSEIDGNLELYALKQEEDEVFKGQKTLGSPRSVRINTDHQSQQESRLTLLMDKEVHSIIYQTIVETSSPDSGTRASSVSTDIYGMEEVSDSSSPRPLTSISTRSKSHMGRITEENEDDSKLDFNETKSEIDLKSEFDMESQSDESIDDKSKHTTEIGLEDITDDIPSSRIDHGHKSPYAQSFGDLGSSALSLGGSARRRQIMSRETIREKERINAEARKSLMSLNVRYSSMMEGLKTLDEGFSADKCKNIPAETEKIISNISI</sequence>
<dbReference type="PANTHER" id="PTHR12697">
    <property type="entry name" value="PBS LYASE HEAT-LIKE PROTEIN"/>
    <property type="match status" value="1"/>
</dbReference>
<feature type="compositionally biased region" description="Basic and acidic residues" evidence="1">
    <location>
        <begin position="1082"/>
        <end position="1108"/>
    </location>
</feature>
<dbReference type="EMBL" id="KB200702">
    <property type="protein sequence ID" value="ESP00441.1"/>
    <property type="molecule type" value="Genomic_DNA"/>
</dbReference>
<dbReference type="RefSeq" id="XP_009048889.1">
    <property type="nucleotide sequence ID" value="XM_009050641.1"/>
</dbReference>
<feature type="compositionally biased region" description="Basic and acidic residues" evidence="1">
    <location>
        <begin position="154"/>
        <end position="163"/>
    </location>
</feature>
<feature type="compositionally biased region" description="Acidic residues" evidence="1">
    <location>
        <begin position="1109"/>
        <end position="1118"/>
    </location>
</feature>
<protein>
    <recommendedName>
        <fullName evidence="4">HEAT repeat-containing protein 4</fullName>
    </recommendedName>
</protein>
<dbReference type="OrthoDB" id="5980716at2759"/>
<dbReference type="Proteomes" id="UP000030746">
    <property type="component" value="Unassembled WGS sequence"/>
</dbReference>
<dbReference type="STRING" id="225164.V4AZA5"/>
<evidence type="ECO:0000313" key="3">
    <source>
        <dbReference type="Proteomes" id="UP000030746"/>
    </source>
</evidence>
<feature type="compositionally biased region" description="Polar residues" evidence="1">
    <location>
        <begin position="1039"/>
        <end position="1052"/>
    </location>
</feature>
<dbReference type="Pfam" id="PF13646">
    <property type="entry name" value="HEAT_2"/>
    <property type="match status" value="1"/>
</dbReference>
<name>V4AZA5_LOTGI</name>